<dbReference type="InterPro" id="IPR050669">
    <property type="entry name" value="Hemerythrin"/>
</dbReference>
<dbReference type="NCBIfam" id="NF033749">
    <property type="entry name" value="bact_hemeryth"/>
    <property type="match status" value="1"/>
</dbReference>
<evidence type="ECO:0000256" key="3">
    <source>
        <dbReference type="ARBA" id="ARBA00022723"/>
    </source>
</evidence>
<keyword evidence="2" id="KW-0813">Transport</keyword>
<comment type="similarity">
    <text evidence="1">Belongs to the hemerythrin family.</text>
</comment>
<dbReference type="EMBL" id="BSDE01000004">
    <property type="protein sequence ID" value="GLH73857.1"/>
    <property type="molecule type" value="Genomic_DNA"/>
</dbReference>
<dbReference type="NCBIfam" id="TIGR02481">
    <property type="entry name" value="hemeryth_dom"/>
    <property type="match status" value="1"/>
</dbReference>
<name>A0ABQ5QGR8_9BACT</name>
<accession>A0ABQ5QGR8</accession>
<keyword evidence="7" id="KW-1185">Reference proteome</keyword>
<dbReference type="Gene3D" id="1.20.120.50">
    <property type="entry name" value="Hemerythrin-like"/>
    <property type="match status" value="1"/>
</dbReference>
<sequence length="135" mass="15539">MAFIKWESKYEVGVPIIDAQHRMLFDHVNTLFDAMQAGHGKDEIGKTLAFLARYTVEHFKTEEDLMQRSAYPGFKAHKAVHDDLTRQVVELQGKLDKGSQMLSLPVMHFLRDWLSHHISEEDKKLAAHLNRAAAR</sequence>
<evidence type="ECO:0000256" key="2">
    <source>
        <dbReference type="ARBA" id="ARBA00022621"/>
    </source>
</evidence>
<dbReference type="InterPro" id="IPR035938">
    <property type="entry name" value="Hemerythrin-like_sf"/>
</dbReference>
<dbReference type="RefSeq" id="WP_285575495.1">
    <property type="nucleotide sequence ID" value="NZ_BSDE01000004.1"/>
</dbReference>
<proteinExistence type="inferred from homology"/>
<keyword evidence="4" id="KW-0408">Iron</keyword>
<reference evidence="6 7" key="1">
    <citation type="journal article" date="2023" name="Antonie Van Leeuwenhoek">
        <title>Mesoterricola silvestris gen. nov., sp. nov., Mesoterricola sediminis sp. nov., Geothrix oryzae sp. nov., Geothrix edaphica sp. nov., Geothrix rubra sp. nov., and Geothrix limicola sp. nov., six novel members of Acidobacteriota isolated from soils.</title>
        <authorList>
            <person name="Itoh H."/>
            <person name="Sugisawa Y."/>
            <person name="Mise K."/>
            <person name="Xu Z."/>
            <person name="Kuniyasu M."/>
            <person name="Ushijima N."/>
            <person name="Kawano K."/>
            <person name="Kobayashi E."/>
            <person name="Shiratori Y."/>
            <person name="Masuda Y."/>
            <person name="Senoo K."/>
        </authorList>
    </citation>
    <scope>NUCLEOTIDE SEQUENCE [LARGE SCALE GENOMIC DNA]</scope>
    <source>
        <strain evidence="6 7">Red804</strain>
    </source>
</reference>
<keyword evidence="2" id="KW-0561">Oxygen transport</keyword>
<evidence type="ECO:0000259" key="5">
    <source>
        <dbReference type="Pfam" id="PF01814"/>
    </source>
</evidence>
<dbReference type="PANTHER" id="PTHR37164">
    <property type="entry name" value="BACTERIOHEMERYTHRIN"/>
    <property type="match status" value="1"/>
</dbReference>
<comment type="caution">
    <text evidence="6">The sequence shown here is derived from an EMBL/GenBank/DDBJ whole genome shotgun (WGS) entry which is preliminary data.</text>
</comment>
<protein>
    <submittedName>
        <fullName evidence="6">Hemerythrin</fullName>
    </submittedName>
</protein>
<dbReference type="Pfam" id="PF01814">
    <property type="entry name" value="Hemerythrin"/>
    <property type="match status" value="1"/>
</dbReference>
<feature type="domain" description="Hemerythrin-like" evidence="5">
    <location>
        <begin position="13"/>
        <end position="127"/>
    </location>
</feature>
<keyword evidence="3" id="KW-0479">Metal-binding</keyword>
<dbReference type="PROSITE" id="PS00550">
    <property type="entry name" value="HEMERYTHRINS"/>
    <property type="match status" value="1"/>
</dbReference>
<evidence type="ECO:0000256" key="1">
    <source>
        <dbReference type="ARBA" id="ARBA00010587"/>
    </source>
</evidence>
<dbReference type="PANTHER" id="PTHR37164:SF1">
    <property type="entry name" value="BACTERIOHEMERYTHRIN"/>
    <property type="match status" value="1"/>
</dbReference>
<dbReference type="InterPro" id="IPR012312">
    <property type="entry name" value="Hemerythrin-like"/>
</dbReference>
<gene>
    <name evidence="6" type="ORF">GETHLI_23590</name>
</gene>
<dbReference type="SUPFAM" id="SSF47188">
    <property type="entry name" value="Hemerythrin-like"/>
    <property type="match status" value="1"/>
</dbReference>
<evidence type="ECO:0000256" key="4">
    <source>
        <dbReference type="ARBA" id="ARBA00023004"/>
    </source>
</evidence>
<dbReference type="Proteomes" id="UP001165069">
    <property type="component" value="Unassembled WGS sequence"/>
</dbReference>
<evidence type="ECO:0000313" key="7">
    <source>
        <dbReference type="Proteomes" id="UP001165069"/>
    </source>
</evidence>
<evidence type="ECO:0000313" key="6">
    <source>
        <dbReference type="EMBL" id="GLH73857.1"/>
    </source>
</evidence>
<dbReference type="InterPro" id="IPR016131">
    <property type="entry name" value="Haemerythrin_Fe_BS"/>
</dbReference>
<organism evidence="6 7">
    <name type="scientific">Geothrix limicola</name>
    <dbReference type="NCBI Taxonomy" id="2927978"/>
    <lineage>
        <taxon>Bacteria</taxon>
        <taxon>Pseudomonadati</taxon>
        <taxon>Acidobacteriota</taxon>
        <taxon>Holophagae</taxon>
        <taxon>Holophagales</taxon>
        <taxon>Holophagaceae</taxon>
        <taxon>Geothrix</taxon>
    </lineage>
</organism>
<dbReference type="InterPro" id="IPR012827">
    <property type="entry name" value="Hemerythrin_metal-bd"/>
</dbReference>
<dbReference type="CDD" id="cd12107">
    <property type="entry name" value="Hemerythrin"/>
    <property type="match status" value="1"/>
</dbReference>